<dbReference type="AlphaFoldDB" id="A0AAV9QJB9"/>
<dbReference type="EMBL" id="JAXLQG010000003">
    <property type="protein sequence ID" value="KAK5542674.1"/>
    <property type="molecule type" value="Genomic_DNA"/>
</dbReference>
<comment type="caution">
    <text evidence="1">The sequence shown here is derived from an EMBL/GenBank/DDBJ whole genome shotgun (WGS) entry which is preliminary data.</text>
</comment>
<gene>
    <name evidence="1" type="ORF">LTR25_002561</name>
</gene>
<keyword evidence="2" id="KW-1185">Reference proteome</keyword>
<reference evidence="1 2" key="1">
    <citation type="submission" date="2023-06" db="EMBL/GenBank/DDBJ databases">
        <title>Black Yeasts Isolated from many extreme environments.</title>
        <authorList>
            <person name="Coleine C."/>
            <person name="Stajich J.E."/>
            <person name="Selbmann L."/>
        </authorList>
    </citation>
    <scope>NUCLEOTIDE SEQUENCE [LARGE SCALE GENOMIC DNA]</scope>
    <source>
        <strain evidence="1 2">CCFEE 5887</strain>
    </source>
</reference>
<name>A0AAV9QJB9_9PEZI</name>
<organism evidence="1 2">
    <name type="scientific">Vermiconidia calcicola</name>
    <dbReference type="NCBI Taxonomy" id="1690605"/>
    <lineage>
        <taxon>Eukaryota</taxon>
        <taxon>Fungi</taxon>
        <taxon>Dikarya</taxon>
        <taxon>Ascomycota</taxon>
        <taxon>Pezizomycotina</taxon>
        <taxon>Dothideomycetes</taxon>
        <taxon>Dothideomycetidae</taxon>
        <taxon>Mycosphaerellales</taxon>
        <taxon>Extremaceae</taxon>
        <taxon>Vermiconidia</taxon>
    </lineage>
</organism>
<evidence type="ECO:0000313" key="1">
    <source>
        <dbReference type="EMBL" id="KAK5542674.1"/>
    </source>
</evidence>
<protein>
    <submittedName>
        <fullName evidence="1">Uncharacterized protein</fullName>
    </submittedName>
</protein>
<proteinExistence type="predicted"/>
<feature type="non-terminal residue" evidence="1">
    <location>
        <position position="105"/>
    </location>
</feature>
<sequence length="105" mass="11509">MAQCYDYNADTNTQDLLPSQWVQCPSSSGCCVTGDECMDYNLCHFTHNSSSTAGSFSTYYVARCTDPTYTSPDCQKVCSAPGPPDAVYNYTTQEWMCCGDDSEGN</sequence>
<dbReference type="Proteomes" id="UP001345827">
    <property type="component" value="Unassembled WGS sequence"/>
</dbReference>
<accession>A0AAV9QJB9</accession>
<evidence type="ECO:0000313" key="2">
    <source>
        <dbReference type="Proteomes" id="UP001345827"/>
    </source>
</evidence>